<reference evidence="2 3" key="1">
    <citation type="journal article" date="2019" name="Sci. Rep.">
        <title>Orb-weaving spider Araneus ventricosus genome elucidates the spidroin gene catalogue.</title>
        <authorList>
            <person name="Kono N."/>
            <person name="Nakamura H."/>
            <person name="Ohtoshi R."/>
            <person name="Moran D.A.P."/>
            <person name="Shinohara A."/>
            <person name="Yoshida Y."/>
            <person name="Fujiwara M."/>
            <person name="Mori M."/>
            <person name="Tomita M."/>
            <person name="Arakawa K."/>
        </authorList>
    </citation>
    <scope>NUCLEOTIDE SEQUENCE [LARGE SCALE GENOMIC DNA]</scope>
</reference>
<name>A0A4Y2B3N4_ARAVE</name>
<comment type="caution">
    <text evidence="2">The sequence shown here is derived from an EMBL/GenBank/DDBJ whole genome shotgun (WGS) entry which is preliminary data.</text>
</comment>
<protein>
    <submittedName>
        <fullName evidence="2">Uncharacterized protein</fullName>
    </submittedName>
</protein>
<keyword evidence="3" id="KW-1185">Reference proteome</keyword>
<feature type="region of interest" description="Disordered" evidence="1">
    <location>
        <begin position="1"/>
        <end position="34"/>
    </location>
</feature>
<accession>A0A4Y2B3N4</accession>
<sequence>MTSPKRAGLDTPTITAYNTAGDDTTDRSSRSGSGLVVKSRLWTRVPSQVLSSCHLATAHNYEIRPQIELVLLQDGKVGYILSIHLETPEIRSPKNQLIRRSAARCQVSSLWCGVEIEGNGADSYVIIVIFPRC</sequence>
<evidence type="ECO:0000313" key="2">
    <source>
        <dbReference type="EMBL" id="GBL86608.1"/>
    </source>
</evidence>
<dbReference type="Proteomes" id="UP000499080">
    <property type="component" value="Unassembled WGS sequence"/>
</dbReference>
<gene>
    <name evidence="2" type="ORF">AVEN_194857_1</name>
</gene>
<dbReference type="EMBL" id="BGPR01000049">
    <property type="protein sequence ID" value="GBL86608.1"/>
    <property type="molecule type" value="Genomic_DNA"/>
</dbReference>
<dbReference type="AlphaFoldDB" id="A0A4Y2B3N4"/>
<evidence type="ECO:0000313" key="3">
    <source>
        <dbReference type="Proteomes" id="UP000499080"/>
    </source>
</evidence>
<evidence type="ECO:0000256" key="1">
    <source>
        <dbReference type="SAM" id="MobiDB-lite"/>
    </source>
</evidence>
<proteinExistence type="predicted"/>
<organism evidence="2 3">
    <name type="scientific">Araneus ventricosus</name>
    <name type="common">Orbweaver spider</name>
    <name type="synonym">Epeira ventricosa</name>
    <dbReference type="NCBI Taxonomy" id="182803"/>
    <lineage>
        <taxon>Eukaryota</taxon>
        <taxon>Metazoa</taxon>
        <taxon>Ecdysozoa</taxon>
        <taxon>Arthropoda</taxon>
        <taxon>Chelicerata</taxon>
        <taxon>Arachnida</taxon>
        <taxon>Araneae</taxon>
        <taxon>Araneomorphae</taxon>
        <taxon>Entelegynae</taxon>
        <taxon>Araneoidea</taxon>
        <taxon>Araneidae</taxon>
        <taxon>Araneus</taxon>
    </lineage>
</organism>